<dbReference type="AlphaFoldDB" id="A0A3B1CMZ0"/>
<keyword evidence="1" id="KW-0812">Transmembrane</keyword>
<evidence type="ECO:0000256" key="1">
    <source>
        <dbReference type="SAM" id="Phobius"/>
    </source>
</evidence>
<protein>
    <submittedName>
        <fullName evidence="2">Uncharacterized protein</fullName>
    </submittedName>
</protein>
<sequence>MLGSTPPSPVGSLILIGILLFIVYRILYSLSGQHGTSKNGEAVSGKVFRLPVRQPKAPPATARLTPVTGDKDPFGASEEALDFHKTLMDKGSLERIGDFFIEEMPGYALRAFTHPAQSLVGVIYKDPDGRIWVNLVTEYKDGRIITTSSAESGAISLSRPHGMPLFNYPGLSVEQLLRRHKLETRGTEQKAPMPPEKFSEHFAKNYAKVRAHIYEQEQRKTEKERTGSILSFPQNQTQDAYENQTADEDVIDEDFLPSRAESRKWLDMIYRAVDIPKDKRELFQSGLVWILDNASPQSVSQTISDYSGVRVDEAEGRLIIRSEAGAEDIIEPGELKGPELFEKINSGLPADSKFTRLPVDMQGVTFYSRMSF</sequence>
<keyword evidence="1" id="KW-0472">Membrane</keyword>
<reference evidence="2" key="1">
    <citation type="submission" date="2018-06" db="EMBL/GenBank/DDBJ databases">
        <authorList>
            <person name="Zhirakovskaya E."/>
        </authorList>
    </citation>
    <scope>NUCLEOTIDE SEQUENCE</scope>
</reference>
<dbReference type="EMBL" id="UOGB01000098">
    <property type="protein sequence ID" value="VAX18077.1"/>
    <property type="molecule type" value="Genomic_DNA"/>
</dbReference>
<organism evidence="2">
    <name type="scientific">hydrothermal vent metagenome</name>
    <dbReference type="NCBI Taxonomy" id="652676"/>
    <lineage>
        <taxon>unclassified sequences</taxon>
        <taxon>metagenomes</taxon>
        <taxon>ecological metagenomes</taxon>
    </lineage>
</organism>
<name>A0A3B1CMZ0_9ZZZZ</name>
<evidence type="ECO:0000313" key="2">
    <source>
        <dbReference type="EMBL" id="VAX18077.1"/>
    </source>
</evidence>
<keyword evidence="1" id="KW-1133">Transmembrane helix</keyword>
<proteinExistence type="predicted"/>
<accession>A0A3B1CMZ0</accession>
<feature type="transmembrane region" description="Helical" evidence="1">
    <location>
        <begin position="12"/>
        <end position="28"/>
    </location>
</feature>
<gene>
    <name evidence="2" type="ORF">MNBD_NITROSPINAE03-888</name>
</gene>